<organism evidence="3 4">
    <name type="scientific">Glycomyces paridis</name>
    <dbReference type="NCBI Taxonomy" id="2126555"/>
    <lineage>
        <taxon>Bacteria</taxon>
        <taxon>Bacillati</taxon>
        <taxon>Actinomycetota</taxon>
        <taxon>Actinomycetes</taxon>
        <taxon>Glycomycetales</taxon>
        <taxon>Glycomycetaceae</taxon>
        <taxon>Glycomyces</taxon>
    </lineage>
</organism>
<dbReference type="Proteomes" id="UP000305792">
    <property type="component" value="Unassembled WGS sequence"/>
</dbReference>
<keyword evidence="4" id="KW-1185">Reference proteome</keyword>
<evidence type="ECO:0000313" key="3">
    <source>
        <dbReference type="EMBL" id="THV27200.1"/>
    </source>
</evidence>
<dbReference type="GO" id="GO:0003677">
    <property type="term" value="F:DNA binding"/>
    <property type="evidence" value="ECO:0007669"/>
    <property type="project" value="UniProtKB-KW"/>
</dbReference>
<evidence type="ECO:0000313" key="4">
    <source>
        <dbReference type="Proteomes" id="UP000305792"/>
    </source>
</evidence>
<reference evidence="3 4" key="1">
    <citation type="journal article" date="2018" name="Int. J. Syst. Evol. Microbiol.">
        <title>Glycomyces paridis sp. nov., isolated from the medicinal plant Paris polyphylla.</title>
        <authorList>
            <person name="Fang X.M."/>
            <person name="Bai J.L."/>
            <person name="Su J."/>
            <person name="Zhao L.L."/>
            <person name="Liu H.Y."/>
            <person name="Ma B.P."/>
            <person name="Zhang Y.Q."/>
            <person name="Yu L.Y."/>
        </authorList>
    </citation>
    <scope>NUCLEOTIDE SEQUENCE [LARGE SCALE GENOMIC DNA]</scope>
    <source>
        <strain evidence="3 4">CPCC 204357</strain>
    </source>
</reference>
<name>A0A4S8PA97_9ACTN</name>
<dbReference type="EMBL" id="STGX01000011">
    <property type="protein sequence ID" value="THV27200.1"/>
    <property type="molecule type" value="Genomic_DNA"/>
</dbReference>
<comment type="caution">
    <text evidence="3">The sequence shown here is derived from an EMBL/GenBank/DDBJ whole genome shotgun (WGS) entry which is preliminary data.</text>
</comment>
<dbReference type="Pfam" id="PF07282">
    <property type="entry name" value="Cas12f1-like_TNB"/>
    <property type="match status" value="1"/>
</dbReference>
<sequence length="468" mass="52595">MKVTRIAYSRSLNRGKYVQLAEQAQRLGAVRSKVWREYGSIRGVGIRDRQIRDQWMSDGTAAAFGLPANAWKETLRDSVADVAASREAAKVTVRKAIHHRTGDLGERKRLYTALKHDSWVSDTYLRRLMRRHWKRSSSRVANQIVVRSDAYRAFQLAENGDIWLSVPGLERRQTVKIPLNTTAAPSGTLRLILRFDRVEVHYQVEATELATSKRPCGVGTIGVDKGYSEVLTDSEGVRHGVRLGELLSSESDHRKAKNARRAKLRAVAAKARELGDCAKADRIGRNNLGTVKHDRRKLRFERQVRTETFTAVHRVVDKASHIVVEDLARTFLSRRRLGKNTNRRLAAWTKGVTAEAIANVSERRGSALTLVNAAYTSQVAPCCNVLGHRSGDRLDCTRCRAVWQADHAAAINVLRRNADPDIGLWTPPPRVKQILQQRDRHRTRLPVQDPSTLVRGANHPIQATAPGR</sequence>
<protein>
    <recommendedName>
        <fullName evidence="2">Cas12f1-like TNB domain-containing protein</fullName>
    </recommendedName>
</protein>
<accession>A0A4S8PA97</accession>
<feature type="domain" description="Cas12f1-like TNB" evidence="2">
    <location>
        <begin position="356"/>
        <end position="413"/>
    </location>
</feature>
<keyword evidence="1" id="KW-0238">DNA-binding</keyword>
<evidence type="ECO:0000256" key="1">
    <source>
        <dbReference type="ARBA" id="ARBA00023125"/>
    </source>
</evidence>
<gene>
    <name evidence="3" type="ORF">E9998_15150</name>
</gene>
<evidence type="ECO:0000259" key="2">
    <source>
        <dbReference type="Pfam" id="PF07282"/>
    </source>
</evidence>
<dbReference type="RefSeq" id="WP_136530543.1">
    <property type="nucleotide sequence ID" value="NZ_STGX01000011.1"/>
</dbReference>
<dbReference type="OrthoDB" id="501880at2"/>
<dbReference type="InterPro" id="IPR010095">
    <property type="entry name" value="Cas12f1-like_TNB"/>
</dbReference>
<proteinExistence type="predicted"/>
<dbReference type="AlphaFoldDB" id="A0A4S8PA97"/>